<organism evidence="2">
    <name type="scientific">Aphanomyces invadans</name>
    <dbReference type="NCBI Taxonomy" id="157072"/>
    <lineage>
        <taxon>Eukaryota</taxon>
        <taxon>Sar</taxon>
        <taxon>Stramenopiles</taxon>
        <taxon>Oomycota</taxon>
        <taxon>Saprolegniomycetes</taxon>
        <taxon>Saprolegniales</taxon>
        <taxon>Verrucalvaceae</taxon>
        <taxon>Aphanomyces</taxon>
    </lineage>
</organism>
<dbReference type="eggNOG" id="ENOG502S6VW">
    <property type="taxonomic scope" value="Eukaryota"/>
</dbReference>
<feature type="region of interest" description="Disordered" evidence="1">
    <location>
        <begin position="332"/>
        <end position="372"/>
    </location>
</feature>
<evidence type="ECO:0000256" key="1">
    <source>
        <dbReference type="SAM" id="MobiDB-lite"/>
    </source>
</evidence>
<dbReference type="GeneID" id="20083999"/>
<sequence length="372" mass="39090">MSTLTSTQMNVRRSSTRVHGPPGGASQLTFGPGGFGTSAPESDPELRDSAPQLRADFLPQKPTHGSSAQRGSMPCPSNNQQQPPPFQRPPPTGYAQPPPTGFAQPPQTAYGVGPPPTSNGHSIGRGYPHIQPNQFNTDPRPVTTGSSGWGANSQPPLTSSKRDQNWEKKRRQWLARKNGGGRSSGGYASGGGSSYAPSTAGGYDNPPSPLSKLMHHVSIGGHDASFQMPPRTPQSFQQPPPRTALYPDPATSYGHQGGFNLQQPLPPPTQQGAYPQMDPPRTSYVQDNYRGVPPPGTGCPPSRQGTATAGSFHENFGGPRATSVLQHSGAAQFGNNSFNSRHMANGSVPSTAASGRSVRQAPGGTSNWSPYG</sequence>
<feature type="compositionally biased region" description="Polar residues" evidence="1">
    <location>
        <begin position="333"/>
        <end position="354"/>
    </location>
</feature>
<protein>
    <submittedName>
        <fullName evidence="2">Uncharacterized protein</fullName>
    </submittedName>
</protein>
<evidence type="ECO:0000313" key="2">
    <source>
        <dbReference type="EMBL" id="ETW01421.1"/>
    </source>
</evidence>
<dbReference type="OrthoDB" id="78306at2759"/>
<feature type="compositionally biased region" description="Polar residues" evidence="1">
    <location>
        <begin position="1"/>
        <end position="13"/>
    </location>
</feature>
<dbReference type="AlphaFoldDB" id="A0A024U4W2"/>
<feature type="region of interest" description="Disordered" evidence="1">
    <location>
        <begin position="1"/>
        <end position="243"/>
    </location>
</feature>
<feature type="compositionally biased region" description="Polar residues" evidence="1">
    <location>
        <begin position="131"/>
        <end position="159"/>
    </location>
</feature>
<feature type="compositionally biased region" description="Polar residues" evidence="1">
    <location>
        <begin position="363"/>
        <end position="372"/>
    </location>
</feature>
<feature type="compositionally biased region" description="Low complexity" evidence="1">
    <location>
        <begin position="194"/>
        <end position="203"/>
    </location>
</feature>
<dbReference type="RefSeq" id="XP_008870419.1">
    <property type="nucleotide sequence ID" value="XM_008872197.1"/>
</dbReference>
<proteinExistence type="predicted"/>
<gene>
    <name evidence="2" type="ORF">H310_06949</name>
</gene>
<feature type="compositionally biased region" description="Gly residues" evidence="1">
    <location>
        <begin position="178"/>
        <end position="193"/>
    </location>
</feature>
<reference evidence="2" key="1">
    <citation type="submission" date="2013-12" db="EMBL/GenBank/DDBJ databases">
        <title>The Genome Sequence of Aphanomyces invadans NJM9701.</title>
        <authorList>
            <consortium name="The Broad Institute Genomics Platform"/>
            <person name="Russ C."/>
            <person name="Tyler B."/>
            <person name="van West P."/>
            <person name="Dieguez-Uribeondo J."/>
            <person name="Young S.K."/>
            <person name="Zeng Q."/>
            <person name="Gargeya S."/>
            <person name="Fitzgerald M."/>
            <person name="Abouelleil A."/>
            <person name="Alvarado L."/>
            <person name="Chapman S.B."/>
            <person name="Gainer-Dewar J."/>
            <person name="Goldberg J."/>
            <person name="Griggs A."/>
            <person name="Gujja S."/>
            <person name="Hansen M."/>
            <person name="Howarth C."/>
            <person name="Imamovic A."/>
            <person name="Ireland A."/>
            <person name="Larimer J."/>
            <person name="McCowan C."/>
            <person name="Murphy C."/>
            <person name="Pearson M."/>
            <person name="Poon T.W."/>
            <person name="Priest M."/>
            <person name="Roberts A."/>
            <person name="Saif S."/>
            <person name="Shea T."/>
            <person name="Sykes S."/>
            <person name="Wortman J."/>
            <person name="Nusbaum C."/>
            <person name="Birren B."/>
        </authorList>
    </citation>
    <scope>NUCLEOTIDE SEQUENCE [LARGE SCALE GENOMIC DNA]</scope>
    <source>
        <strain evidence="2">NJM9701</strain>
    </source>
</reference>
<dbReference type="VEuPathDB" id="FungiDB:H310_06949"/>
<accession>A0A024U4W2</accession>
<name>A0A024U4W2_9STRA</name>
<dbReference type="STRING" id="157072.A0A024U4W2"/>
<dbReference type="EMBL" id="KI913963">
    <property type="protein sequence ID" value="ETW01421.1"/>
    <property type="molecule type" value="Genomic_DNA"/>
</dbReference>
<feature type="compositionally biased region" description="Pro residues" evidence="1">
    <location>
        <begin position="82"/>
        <end position="100"/>
    </location>
</feature>